<gene>
    <name evidence="1" type="ORF">HPHPH42_0975</name>
</gene>
<proteinExistence type="predicted"/>
<reference evidence="1 2" key="1">
    <citation type="submission" date="2012-04" db="EMBL/GenBank/DDBJ databases">
        <title>Genome sequence of Helicobacter pylori Hp H-42.</title>
        <authorList>
            <person name="Blanchard T.G."/>
            <person name="Czinn S.J."/>
            <person name="McCracken C."/>
            <person name="Abolude K."/>
            <person name="Maroo A."/>
            <person name="Santana-Cruz I."/>
            <person name="Tallon L.J."/>
            <person name="Ficke F.W.F."/>
        </authorList>
    </citation>
    <scope>NUCLEOTIDE SEQUENCE [LARGE SCALE GENOMIC DNA]</scope>
    <source>
        <strain evidence="1 2">Hp H-42</strain>
    </source>
</reference>
<dbReference type="EMBL" id="AKON01000007">
    <property type="protein sequence ID" value="EJB62976.1"/>
    <property type="molecule type" value="Genomic_DNA"/>
</dbReference>
<organism evidence="1 2">
    <name type="scientific">Helicobacter pylori Hp H-42</name>
    <dbReference type="NCBI Taxonomy" id="992047"/>
    <lineage>
        <taxon>Bacteria</taxon>
        <taxon>Pseudomonadati</taxon>
        <taxon>Campylobacterota</taxon>
        <taxon>Epsilonproteobacteria</taxon>
        <taxon>Campylobacterales</taxon>
        <taxon>Helicobacteraceae</taxon>
        <taxon>Helicobacter</taxon>
    </lineage>
</organism>
<evidence type="ECO:0000313" key="2">
    <source>
        <dbReference type="Proteomes" id="UP000005514"/>
    </source>
</evidence>
<dbReference type="Proteomes" id="UP000005514">
    <property type="component" value="Unassembled WGS sequence"/>
</dbReference>
<comment type="caution">
    <text evidence="1">The sequence shown here is derived from an EMBL/GenBank/DDBJ whole genome shotgun (WGS) entry which is preliminary data.</text>
</comment>
<name>A0AB33XHV4_HELPX</name>
<protein>
    <submittedName>
        <fullName evidence="1">Uncharacterized protein</fullName>
    </submittedName>
</protein>
<evidence type="ECO:0000313" key="1">
    <source>
        <dbReference type="EMBL" id="EJB62976.1"/>
    </source>
</evidence>
<dbReference type="AlphaFoldDB" id="A0AB33XHV4"/>
<accession>A0AB33XHV4</accession>
<sequence>MIFKPIFLNRIRGILKNPPLQPTTKNPLKSAFIEVIACFSQAF</sequence>